<gene>
    <name evidence="4" type="ORF">PIIN_00951</name>
</gene>
<dbReference type="GO" id="GO:0005739">
    <property type="term" value="C:mitochondrion"/>
    <property type="evidence" value="ECO:0007669"/>
    <property type="project" value="UniProtKB-ARBA"/>
</dbReference>
<comment type="similarity">
    <text evidence="1">Belongs to the RMD1/sif2 family.</text>
</comment>
<dbReference type="InterPro" id="IPR003734">
    <property type="entry name" value="DUF155"/>
</dbReference>
<dbReference type="PANTHER" id="PTHR16255:SF1">
    <property type="entry name" value="REQUIRED FOR MEIOTIC NUCLEAR DIVISION PROTEIN 1 HOMOLOG"/>
    <property type="match status" value="1"/>
</dbReference>
<protein>
    <submittedName>
        <fullName evidence="4">Probable RMD1-protein required for Meiotic Division</fullName>
    </submittedName>
</protein>
<dbReference type="eggNOG" id="KOG2861">
    <property type="taxonomic scope" value="Eukaryota"/>
</dbReference>
<reference evidence="4 5" key="1">
    <citation type="journal article" date="2011" name="PLoS Pathog.">
        <title>Endophytic Life Strategies Decoded by Genome and Transcriptome Analyses of the Mutualistic Root Symbiont Piriformospora indica.</title>
        <authorList>
            <person name="Zuccaro A."/>
            <person name="Lahrmann U."/>
            <person name="Guldener U."/>
            <person name="Langen G."/>
            <person name="Pfiffi S."/>
            <person name="Biedenkopf D."/>
            <person name="Wong P."/>
            <person name="Samans B."/>
            <person name="Grimm C."/>
            <person name="Basiewicz M."/>
            <person name="Murat C."/>
            <person name="Martin F."/>
            <person name="Kogel K.H."/>
        </authorList>
    </citation>
    <scope>NUCLEOTIDE SEQUENCE [LARGE SCALE GENOMIC DNA]</scope>
    <source>
        <strain evidence="4 5">DSM 11827</strain>
    </source>
</reference>
<dbReference type="InParanoid" id="G4T727"/>
<dbReference type="EMBL" id="CAFZ01000009">
    <property type="protein sequence ID" value="CCA67117.1"/>
    <property type="molecule type" value="Genomic_DNA"/>
</dbReference>
<dbReference type="AlphaFoldDB" id="G4T727"/>
<proteinExistence type="inferred from homology"/>
<comment type="caution">
    <text evidence="4">The sequence shown here is derived from an EMBL/GenBank/DDBJ whole genome shotgun (WGS) entry which is preliminary data.</text>
</comment>
<dbReference type="PANTHER" id="PTHR16255">
    <property type="entry name" value="REQUIRED FOR MEIOTIC NUCLEAR DIVISION PROTEIN 1 HOMOLOG"/>
    <property type="match status" value="1"/>
</dbReference>
<dbReference type="Proteomes" id="UP000007148">
    <property type="component" value="Unassembled WGS sequence"/>
</dbReference>
<evidence type="ECO:0000256" key="1">
    <source>
        <dbReference type="ARBA" id="ARBA00008306"/>
    </source>
</evidence>
<sequence length="408" mass="45806">MNLFQLRSTTRISSFIPRREYIIFSRPVFSVQRTASTNVNKSLPSQGTGKAQDSSSEVAPKPKLNTNLRKTASASLSIREKSTRGAIRPVVTLSTAERYILKPLLKTQKASNATMFAEALWLPVVHASSNRQKAEASEKENERDEPGEAFIFENGCAVFWGIQEDDALRFLNKLVRRNGVELGRYSEEETEEVEFVTDPSERTRLQGDLIILGESLPLSNPEEILPASLPKASLPEDTLAARYAFSEALARSTALSAIETGVEEFLQSVSKLPQTLSSTGRPGLTRTEIIKKMGLLLKFRQRIFLNPQNFTDMPEVYWSEPQLEKYFNQMSDALEIKSRTQLVNAKITYAVELQSVMRELLTEASGHRMELIIIALIAFEATLAFIREGPEIWKMISGQSKEKSSSRH</sequence>
<feature type="compositionally biased region" description="Polar residues" evidence="2">
    <location>
        <begin position="39"/>
        <end position="57"/>
    </location>
</feature>
<accession>G4T727</accession>
<dbReference type="Pfam" id="PF02582">
    <property type="entry name" value="DUF155"/>
    <property type="match status" value="1"/>
</dbReference>
<evidence type="ECO:0000256" key="2">
    <source>
        <dbReference type="SAM" id="MobiDB-lite"/>
    </source>
</evidence>
<dbReference type="OMA" id="QLMKFRQ"/>
<keyword evidence="5" id="KW-1185">Reference proteome</keyword>
<dbReference type="GO" id="GO:0070131">
    <property type="term" value="P:positive regulation of mitochondrial translation"/>
    <property type="evidence" value="ECO:0007669"/>
    <property type="project" value="TreeGrafter"/>
</dbReference>
<name>G4T727_SERID</name>
<dbReference type="HOGENOM" id="CLU_011220_6_1_1"/>
<evidence type="ECO:0000313" key="5">
    <source>
        <dbReference type="Proteomes" id="UP000007148"/>
    </source>
</evidence>
<evidence type="ECO:0000259" key="3">
    <source>
        <dbReference type="Pfam" id="PF02582"/>
    </source>
</evidence>
<feature type="region of interest" description="Disordered" evidence="2">
    <location>
        <begin position="39"/>
        <end position="72"/>
    </location>
</feature>
<organism evidence="4 5">
    <name type="scientific">Serendipita indica (strain DSM 11827)</name>
    <name type="common">Root endophyte fungus</name>
    <name type="synonym">Piriformospora indica</name>
    <dbReference type="NCBI Taxonomy" id="1109443"/>
    <lineage>
        <taxon>Eukaryota</taxon>
        <taxon>Fungi</taxon>
        <taxon>Dikarya</taxon>
        <taxon>Basidiomycota</taxon>
        <taxon>Agaricomycotina</taxon>
        <taxon>Agaricomycetes</taxon>
        <taxon>Sebacinales</taxon>
        <taxon>Serendipitaceae</taxon>
        <taxon>Serendipita</taxon>
    </lineage>
</organism>
<evidence type="ECO:0000313" key="4">
    <source>
        <dbReference type="EMBL" id="CCA67117.1"/>
    </source>
</evidence>
<feature type="domain" description="DUF155" evidence="3">
    <location>
        <begin position="150"/>
        <end position="344"/>
    </location>
</feature>
<dbReference type="OrthoDB" id="242766at2759"/>
<dbReference type="InterPro" id="IPR051624">
    <property type="entry name" value="RMD1/Sad1-interacting"/>
</dbReference>